<protein>
    <submittedName>
        <fullName evidence="1">Uncharacterized protein</fullName>
    </submittedName>
</protein>
<proteinExistence type="predicted"/>
<keyword evidence="2" id="KW-1185">Reference proteome</keyword>
<dbReference type="AlphaFoldDB" id="A0A8J2NRJ8"/>
<name>A0A8J2NRJ8_9HEXA</name>
<dbReference type="EMBL" id="CAJVCH010006735">
    <property type="protein sequence ID" value="CAG7659398.1"/>
    <property type="molecule type" value="Genomic_DNA"/>
</dbReference>
<gene>
    <name evidence="1" type="ORF">AFUS01_LOCUS1218</name>
</gene>
<evidence type="ECO:0000313" key="2">
    <source>
        <dbReference type="Proteomes" id="UP000708208"/>
    </source>
</evidence>
<sequence length="89" mass="10262">MVNPLALTVSPIPASRTYRYYWIGFAEETVRKYGFGFVFENQCPTILAVNFQNILRIIKEADHESDVLRVVSSNSNPLYKHVHSKCNKK</sequence>
<organism evidence="1 2">
    <name type="scientific">Allacma fusca</name>
    <dbReference type="NCBI Taxonomy" id="39272"/>
    <lineage>
        <taxon>Eukaryota</taxon>
        <taxon>Metazoa</taxon>
        <taxon>Ecdysozoa</taxon>
        <taxon>Arthropoda</taxon>
        <taxon>Hexapoda</taxon>
        <taxon>Collembola</taxon>
        <taxon>Symphypleona</taxon>
        <taxon>Sminthuridae</taxon>
        <taxon>Allacma</taxon>
    </lineage>
</organism>
<evidence type="ECO:0000313" key="1">
    <source>
        <dbReference type="EMBL" id="CAG7659398.1"/>
    </source>
</evidence>
<dbReference type="Proteomes" id="UP000708208">
    <property type="component" value="Unassembled WGS sequence"/>
</dbReference>
<comment type="caution">
    <text evidence="1">The sequence shown here is derived from an EMBL/GenBank/DDBJ whole genome shotgun (WGS) entry which is preliminary data.</text>
</comment>
<reference evidence="1" key="1">
    <citation type="submission" date="2021-06" db="EMBL/GenBank/DDBJ databases">
        <authorList>
            <person name="Hodson N. C."/>
            <person name="Mongue J. A."/>
            <person name="Jaron S. K."/>
        </authorList>
    </citation>
    <scope>NUCLEOTIDE SEQUENCE</scope>
</reference>
<accession>A0A8J2NRJ8</accession>